<dbReference type="PATRIC" id="fig|13035.3.peg.2436"/>
<dbReference type="KEGG" id="dsl:Dacsa_2147"/>
<gene>
    <name evidence="6" type="ORF">Dacsa_2147</name>
</gene>
<organism evidence="6 7">
    <name type="scientific">Dactylococcopsis salina (strain PCC 8305)</name>
    <name type="common">Myxobactron salinum</name>
    <dbReference type="NCBI Taxonomy" id="13035"/>
    <lineage>
        <taxon>Bacteria</taxon>
        <taxon>Bacillati</taxon>
        <taxon>Cyanobacteriota</taxon>
        <taxon>Cyanophyceae</taxon>
        <taxon>Nodosilineales</taxon>
        <taxon>Cymatolegaceae</taxon>
        <taxon>Dactylococcopsis</taxon>
    </lineage>
</organism>
<dbReference type="FunFam" id="2.40.50.1070:FF:000003">
    <property type="entry name" value="23S rRNA (Uracil-5-)-methyltransferase RumA"/>
    <property type="match status" value="1"/>
</dbReference>
<dbReference type="Gene3D" id="2.40.50.140">
    <property type="entry name" value="Nucleic acid-binding proteins"/>
    <property type="match status" value="1"/>
</dbReference>
<evidence type="ECO:0000313" key="6">
    <source>
        <dbReference type="EMBL" id="AFZ50779.1"/>
    </source>
</evidence>
<dbReference type="CDD" id="cd02440">
    <property type="entry name" value="AdoMet_MTases"/>
    <property type="match status" value="1"/>
</dbReference>
<feature type="active site" description="Nucleophile" evidence="4">
    <location>
        <position position="415"/>
    </location>
</feature>
<name>K9YV62_DACS8</name>
<dbReference type="EMBL" id="CP003944">
    <property type="protein sequence ID" value="AFZ50779.1"/>
    <property type="molecule type" value="Genomic_DNA"/>
</dbReference>
<dbReference type="PROSITE" id="PS50926">
    <property type="entry name" value="TRAM"/>
    <property type="match status" value="1"/>
</dbReference>
<feature type="binding site" evidence="4">
    <location>
        <position position="293"/>
    </location>
    <ligand>
        <name>S-adenosyl-L-methionine</name>
        <dbReference type="ChEBI" id="CHEBI:59789"/>
    </ligand>
</feature>
<dbReference type="AlphaFoldDB" id="K9YV62"/>
<accession>K9YV62</accession>
<feature type="binding site" evidence="4">
    <location>
        <position position="388"/>
    </location>
    <ligand>
        <name>S-adenosyl-L-methionine</name>
        <dbReference type="ChEBI" id="CHEBI:59789"/>
    </ligand>
</feature>
<dbReference type="OrthoDB" id="9804590at2"/>
<dbReference type="InterPro" id="IPR002792">
    <property type="entry name" value="TRAM_dom"/>
</dbReference>
<dbReference type="FunFam" id="3.40.50.150:FF:000009">
    <property type="entry name" value="23S rRNA (Uracil(1939)-C(5))-methyltransferase RlmD"/>
    <property type="match status" value="1"/>
</dbReference>
<dbReference type="RefSeq" id="WP_015229772.1">
    <property type="nucleotide sequence ID" value="NC_019780.1"/>
</dbReference>
<keyword evidence="1 4" id="KW-0489">Methyltransferase</keyword>
<feature type="domain" description="TRAM" evidence="5">
    <location>
        <begin position="10"/>
        <end position="68"/>
    </location>
</feature>
<evidence type="ECO:0000256" key="1">
    <source>
        <dbReference type="ARBA" id="ARBA00022603"/>
    </source>
</evidence>
<dbReference type="Pfam" id="PF05958">
    <property type="entry name" value="tRNA_U5-meth_tr"/>
    <property type="match status" value="2"/>
</dbReference>
<dbReference type="InterPro" id="IPR029063">
    <property type="entry name" value="SAM-dependent_MTases_sf"/>
</dbReference>
<dbReference type="InterPro" id="IPR010280">
    <property type="entry name" value="U5_MeTrfase_fam"/>
</dbReference>
<keyword evidence="2 4" id="KW-0808">Transferase</keyword>
<evidence type="ECO:0000256" key="2">
    <source>
        <dbReference type="ARBA" id="ARBA00022679"/>
    </source>
</evidence>
<evidence type="ECO:0000259" key="5">
    <source>
        <dbReference type="PROSITE" id="PS50926"/>
    </source>
</evidence>
<dbReference type="GO" id="GO:0070041">
    <property type="term" value="F:rRNA (uridine-C5-)-methyltransferase activity"/>
    <property type="evidence" value="ECO:0007669"/>
    <property type="project" value="TreeGrafter"/>
</dbReference>
<sequence>MSVTETKPPQWQQGSLIEIEIDDLSDRADGVGRWEGRVVFVPDTVTGDRVLVRLVRVKPQYAYGQLQKLLTPSPHRIRPQCIVADKCGGCQWQHIDLTYQHQAKTQIIIDALERIGGLNHPPVAPILNRTTGLNYRNKVTYPLQRSAEGKVQAGYYRKGSHKLVNLNQCPVQDSRLDPFLAQIKQDIETQGWGIYNETRQTGKLRHLALRIGRKTGQILLTLISTDGNLEGLETQAKTWLEQFSDLVGVCLNKNPQRNNIIFGKETDCIAGKGELEEEFAGLSFFLRPDTFFQVNTETAEALCDLILDKLTLTGSETIVDAYCGVGTFTLPLARQAKTVIGIESQASAIEQGKRNAEHNQIENVTFHVGKVETILPQLEIIPDLVFLDPPRKGCDRAVLDTLTAIAPPRIIYLSCRPATLARDLEKLVAAGYEITLIQPADFFPQTSHVECAVFLQRGNLPKE</sequence>
<protein>
    <submittedName>
        <fullName evidence="6">23S rRNA (Uracil-5-)-methyltransferase RumA</fullName>
    </submittedName>
</protein>
<dbReference type="PANTHER" id="PTHR11061:SF30">
    <property type="entry name" value="TRNA (URACIL(54)-C(5))-METHYLTRANSFERASE"/>
    <property type="match status" value="1"/>
</dbReference>
<dbReference type="InterPro" id="IPR012340">
    <property type="entry name" value="NA-bd_OB-fold"/>
</dbReference>
<dbReference type="PROSITE" id="PS51687">
    <property type="entry name" value="SAM_MT_RNA_M5U"/>
    <property type="match status" value="1"/>
</dbReference>
<dbReference type="Proteomes" id="UP000010482">
    <property type="component" value="Chromosome"/>
</dbReference>
<evidence type="ECO:0000313" key="7">
    <source>
        <dbReference type="Proteomes" id="UP000010482"/>
    </source>
</evidence>
<dbReference type="Gene3D" id="3.40.50.150">
    <property type="entry name" value="Vaccinia Virus protein VP39"/>
    <property type="match status" value="1"/>
</dbReference>
<dbReference type="Pfam" id="PF01938">
    <property type="entry name" value="TRAM"/>
    <property type="match status" value="1"/>
</dbReference>
<dbReference type="HOGENOM" id="CLU_014689_7_0_3"/>
<proteinExistence type="inferred from homology"/>
<comment type="similarity">
    <text evidence="4">Belongs to the class I-like SAM-binding methyltransferase superfamily. RNA M5U methyltransferase family.</text>
</comment>
<evidence type="ECO:0000256" key="3">
    <source>
        <dbReference type="ARBA" id="ARBA00022691"/>
    </source>
</evidence>
<feature type="binding site" evidence="4">
    <location>
        <position position="322"/>
    </location>
    <ligand>
        <name>S-adenosyl-L-methionine</name>
        <dbReference type="ChEBI" id="CHEBI:59789"/>
    </ligand>
</feature>
<dbReference type="SUPFAM" id="SSF50249">
    <property type="entry name" value="Nucleic acid-binding proteins"/>
    <property type="match status" value="1"/>
</dbReference>
<dbReference type="Gene3D" id="2.40.50.1070">
    <property type="match status" value="1"/>
</dbReference>
<reference evidence="6" key="1">
    <citation type="submission" date="2012-04" db="EMBL/GenBank/DDBJ databases">
        <title>Finished genome of Dactylococcopsis salina PCC 8305.</title>
        <authorList>
            <consortium name="US DOE Joint Genome Institute"/>
            <person name="Gugger M."/>
            <person name="Coursin T."/>
            <person name="Rippka R."/>
            <person name="Tandeau De Marsac N."/>
            <person name="Huntemann M."/>
            <person name="Wei C.-L."/>
            <person name="Han J."/>
            <person name="Detter J.C."/>
            <person name="Han C."/>
            <person name="Tapia R."/>
            <person name="Daligault H."/>
            <person name="Chen A."/>
            <person name="Krypides N."/>
            <person name="Mavromatis K."/>
            <person name="Markowitz V."/>
            <person name="Szeto E."/>
            <person name="Ivanova N."/>
            <person name="Ovchinnikova G."/>
            <person name="Pagani I."/>
            <person name="Pati A."/>
            <person name="Goodwin L."/>
            <person name="Peters L."/>
            <person name="Pitluck S."/>
            <person name="Woyke T."/>
            <person name="Kerfeld C."/>
        </authorList>
    </citation>
    <scope>NUCLEOTIDE SEQUENCE [LARGE SCALE GENOMIC DNA]</scope>
    <source>
        <strain evidence="6">PCC 8305</strain>
    </source>
</reference>
<keyword evidence="7" id="KW-1185">Reference proteome</keyword>
<dbReference type="STRING" id="13035.Dacsa_2147"/>
<dbReference type="eggNOG" id="COG2265">
    <property type="taxonomic scope" value="Bacteria"/>
</dbReference>
<evidence type="ECO:0000256" key="4">
    <source>
        <dbReference type="PROSITE-ProRule" id="PRU01024"/>
    </source>
</evidence>
<dbReference type="SUPFAM" id="SSF53335">
    <property type="entry name" value="S-adenosyl-L-methionine-dependent methyltransferases"/>
    <property type="match status" value="1"/>
</dbReference>
<dbReference type="PANTHER" id="PTHR11061">
    <property type="entry name" value="RNA M5U METHYLTRANSFERASE"/>
    <property type="match status" value="1"/>
</dbReference>
<dbReference type="NCBIfam" id="TIGR00479">
    <property type="entry name" value="rumA"/>
    <property type="match status" value="1"/>
</dbReference>
<dbReference type="GO" id="GO:0070475">
    <property type="term" value="P:rRNA base methylation"/>
    <property type="evidence" value="ECO:0007669"/>
    <property type="project" value="TreeGrafter"/>
</dbReference>
<keyword evidence="3 4" id="KW-0949">S-adenosyl-L-methionine</keyword>
<feature type="binding site" evidence="4">
    <location>
        <position position="343"/>
    </location>
    <ligand>
        <name>S-adenosyl-L-methionine</name>
        <dbReference type="ChEBI" id="CHEBI:59789"/>
    </ligand>
</feature>